<organism evidence="2 3">
    <name type="scientific">Lactobacillus kalixensis DSM 16043</name>
    <dbReference type="NCBI Taxonomy" id="1423763"/>
    <lineage>
        <taxon>Bacteria</taxon>
        <taxon>Bacillati</taxon>
        <taxon>Bacillota</taxon>
        <taxon>Bacilli</taxon>
        <taxon>Lactobacillales</taxon>
        <taxon>Lactobacillaceae</taxon>
        <taxon>Lactobacillus</taxon>
    </lineage>
</organism>
<dbReference type="Pfam" id="PF01872">
    <property type="entry name" value="RibD_C"/>
    <property type="match status" value="1"/>
</dbReference>
<protein>
    <submittedName>
        <fullName evidence="2">Dihydrofolate reductase</fullName>
    </submittedName>
</protein>
<dbReference type="Proteomes" id="UP000051036">
    <property type="component" value="Unassembled WGS sequence"/>
</dbReference>
<dbReference type="RefSeq" id="WP_057798462.1">
    <property type="nucleotide sequence ID" value="NZ_AZFM01000012.1"/>
</dbReference>
<dbReference type="STRING" id="1423763.FC46_GL000286"/>
<reference evidence="2 3" key="1">
    <citation type="journal article" date="2015" name="Genome Announc.">
        <title>Expanding the biotechnology potential of lactobacilli through comparative genomics of 213 strains and associated genera.</title>
        <authorList>
            <person name="Sun Z."/>
            <person name="Harris H.M."/>
            <person name="McCann A."/>
            <person name="Guo C."/>
            <person name="Argimon S."/>
            <person name="Zhang W."/>
            <person name="Yang X."/>
            <person name="Jeffery I.B."/>
            <person name="Cooney J.C."/>
            <person name="Kagawa T.F."/>
            <person name="Liu W."/>
            <person name="Song Y."/>
            <person name="Salvetti E."/>
            <person name="Wrobel A."/>
            <person name="Rasinkangas P."/>
            <person name="Parkhill J."/>
            <person name="Rea M.C."/>
            <person name="O'Sullivan O."/>
            <person name="Ritari J."/>
            <person name="Douillard F.P."/>
            <person name="Paul Ross R."/>
            <person name="Yang R."/>
            <person name="Briner A.E."/>
            <person name="Felis G.E."/>
            <person name="de Vos W.M."/>
            <person name="Barrangou R."/>
            <person name="Klaenhammer T.R."/>
            <person name="Caufield P.W."/>
            <person name="Cui Y."/>
            <person name="Zhang H."/>
            <person name="O'Toole P.W."/>
        </authorList>
    </citation>
    <scope>NUCLEOTIDE SEQUENCE [LARGE SCALE GENOMIC DNA]</scope>
    <source>
        <strain evidence="2 3">DSM 16043</strain>
    </source>
</reference>
<dbReference type="InterPro" id="IPR002734">
    <property type="entry name" value="RibDG_C"/>
</dbReference>
<dbReference type="InterPro" id="IPR024072">
    <property type="entry name" value="DHFR-like_dom_sf"/>
</dbReference>
<gene>
    <name evidence="2" type="ORF">FC46_GL000286</name>
</gene>
<name>A0A0R1UGM8_9LACO</name>
<accession>A0A0R1UGM8</accession>
<feature type="domain" description="Bacterial bifunctional deaminase-reductase C-terminal" evidence="1">
    <location>
        <begin position="2"/>
        <end position="166"/>
    </location>
</feature>
<dbReference type="Gene3D" id="3.40.430.10">
    <property type="entry name" value="Dihydrofolate Reductase, subunit A"/>
    <property type="match status" value="1"/>
</dbReference>
<dbReference type="PANTHER" id="PTHR38011:SF11">
    <property type="entry name" value="2,5-DIAMINO-6-RIBOSYLAMINO-4(3H)-PYRIMIDINONE 5'-PHOSPHATE REDUCTASE"/>
    <property type="match status" value="1"/>
</dbReference>
<evidence type="ECO:0000313" key="2">
    <source>
        <dbReference type="EMBL" id="KRL90275.1"/>
    </source>
</evidence>
<evidence type="ECO:0000259" key="1">
    <source>
        <dbReference type="Pfam" id="PF01872"/>
    </source>
</evidence>
<dbReference type="AlphaFoldDB" id="A0A0R1UGM8"/>
<dbReference type="PANTHER" id="PTHR38011">
    <property type="entry name" value="DIHYDROFOLATE REDUCTASE FAMILY PROTEIN (AFU_ORTHOLOGUE AFUA_8G06820)"/>
    <property type="match status" value="1"/>
</dbReference>
<dbReference type="GO" id="GO:0008703">
    <property type="term" value="F:5-amino-6-(5-phosphoribosylamino)uracil reductase activity"/>
    <property type="evidence" value="ECO:0007669"/>
    <property type="project" value="InterPro"/>
</dbReference>
<dbReference type="PATRIC" id="fig|1423763.3.peg.291"/>
<dbReference type="GO" id="GO:0009231">
    <property type="term" value="P:riboflavin biosynthetic process"/>
    <property type="evidence" value="ECO:0007669"/>
    <property type="project" value="InterPro"/>
</dbReference>
<dbReference type="OrthoDB" id="195113at2"/>
<comment type="caution">
    <text evidence="2">The sequence shown here is derived from an EMBL/GenBank/DDBJ whole genome shotgun (WGS) entry which is preliminary data.</text>
</comment>
<dbReference type="SUPFAM" id="SSF53597">
    <property type="entry name" value="Dihydrofolate reductase-like"/>
    <property type="match status" value="1"/>
</dbReference>
<evidence type="ECO:0000313" key="3">
    <source>
        <dbReference type="Proteomes" id="UP000051036"/>
    </source>
</evidence>
<dbReference type="InterPro" id="IPR050765">
    <property type="entry name" value="Riboflavin_Biosynth_HTPR"/>
</dbReference>
<sequence length="176" mass="20349">MRKVILFIAMSLDGYIADENGGVDWLRGQGDDQEVPDTYPSFIQNIDTVMMGWNTYHQVATELSPNEWVYKDLQSYVFTHRNQKDTENIKFLSEDPIQVVKDLKNEQGKDIWICGGASLVQQLEQENLIDQYYITIIPTLLGQGTQLFGKLPKPIDLRLIKSQNYDGITELIYERR</sequence>
<dbReference type="EMBL" id="AZFM01000012">
    <property type="protein sequence ID" value="KRL90275.1"/>
    <property type="molecule type" value="Genomic_DNA"/>
</dbReference>
<proteinExistence type="predicted"/>
<keyword evidence="3" id="KW-1185">Reference proteome</keyword>